<keyword evidence="1" id="KW-0472">Membrane</keyword>
<keyword evidence="1" id="KW-0812">Transmembrane</keyword>
<protein>
    <submittedName>
        <fullName evidence="2">Uncharacterized protein</fullName>
    </submittedName>
</protein>
<sequence>MKKIAVLIILLLFHPLFIQALEIGDPFVVLDGKVYQVLEEQVDNSEIRQEIGQVTAESNDISRFYGNASNIYPVGTKYYQIKQTDITEAIAVYDGNDYWKAVFAEAVPFHWKNLFINSIPYLFLLSLVILYVVREEYKKRLMENSDF</sequence>
<evidence type="ECO:0000313" key="3">
    <source>
        <dbReference type="Proteomes" id="UP000480246"/>
    </source>
</evidence>
<accession>A0A7C8GVJ5</accession>
<feature type="transmembrane region" description="Helical" evidence="1">
    <location>
        <begin position="114"/>
        <end position="133"/>
    </location>
</feature>
<evidence type="ECO:0000256" key="1">
    <source>
        <dbReference type="SAM" id="Phobius"/>
    </source>
</evidence>
<gene>
    <name evidence="2" type="ORF">F9U64_01990</name>
</gene>
<evidence type="ECO:0000313" key="2">
    <source>
        <dbReference type="EMBL" id="KAB8139183.1"/>
    </source>
</evidence>
<comment type="caution">
    <text evidence="2">The sequence shown here is derived from an EMBL/GenBank/DDBJ whole genome shotgun (WGS) entry which is preliminary data.</text>
</comment>
<dbReference type="RefSeq" id="WP_153401139.1">
    <property type="nucleotide sequence ID" value="NZ_ML762424.1"/>
</dbReference>
<reference evidence="2 3" key="1">
    <citation type="submission" date="2019-10" db="EMBL/GenBank/DDBJ databases">
        <title>Gracilibacillus sp. nov. isolated from rice seeds.</title>
        <authorList>
            <person name="He S."/>
        </authorList>
    </citation>
    <scope>NUCLEOTIDE SEQUENCE [LARGE SCALE GENOMIC DNA]</scope>
    <source>
        <strain evidence="2 3">TD8</strain>
    </source>
</reference>
<keyword evidence="1" id="KW-1133">Transmembrane helix</keyword>
<proteinExistence type="predicted"/>
<name>A0A7C8GVJ5_9BACI</name>
<dbReference type="AlphaFoldDB" id="A0A7C8GVJ5"/>
<dbReference type="OrthoDB" id="2357153at2"/>
<keyword evidence="3" id="KW-1185">Reference proteome</keyword>
<dbReference type="Proteomes" id="UP000480246">
    <property type="component" value="Unassembled WGS sequence"/>
</dbReference>
<organism evidence="2 3">
    <name type="scientific">Gracilibacillus oryzae</name>
    <dbReference type="NCBI Taxonomy" id="1672701"/>
    <lineage>
        <taxon>Bacteria</taxon>
        <taxon>Bacillati</taxon>
        <taxon>Bacillota</taxon>
        <taxon>Bacilli</taxon>
        <taxon>Bacillales</taxon>
        <taxon>Bacillaceae</taxon>
        <taxon>Gracilibacillus</taxon>
    </lineage>
</organism>
<dbReference type="EMBL" id="WEID01000006">
    <property type="protein sequence ID" value="KAB8139183.1"/>
    <property type="molecule type" value="Genomic_DNA"/>
</dbReference>